<dbReference type="Proteomes" id="UP000682802">
    <property type="component" value="Chromosome 2"/>
</dbReference>
<dbReference type="InterPro" id="IPR026444">
    <property type="entry name" value="Secre_tail"/>
</dbReference>
<evidence type="ECO:0000313" key="2">
    <source>
        <dbReference type="Proteomes" id="UP000682802"/>
    </source>
</evidence>
<proteinExistence type="predicted"/>
<protein>
    <submittedName>
        <fullName evidence="1">T9SS type A sorting domain-containing protein</fullName>
    </submittedName>
</protein>
<keyword evidence="2" id="KW-1185">Reference proteome</keyword>
<name>A0ABX8H2S4_9BACT</name>
<organism evidence="1 2">
    <name type="scientific">Flammeovirga kamogawensis</name>
    <dbReference type="NCBI Taxonomy" id="373891"/>
    <lineage>
        <taxon>Bacteria</taxon>
        <taxon>Pseudomonadati</taxon>
        <taxon>Bacteroidota</taxon>
        <taxon>Cytophagia</taxon>
        <taxon>Cytophagales</taxon>
        <taxon>Flammeovirgaceae</taxon>
        <taxon>Flammeovirga</taxon>
    </lineage>
</organism>
<dbReference type="NCBIfam" id="TIGR04183">
    <property type="entry name" value="Por_Secre_tail"/>
    <property type="match status" value="1"/>
</dbReference>
<reference evidence="1 2" key="1">
    <citation type="submission" date="2021-05" db="EMBL/GenBank/DDBJ databases">
        <title>Comparative genomic studies on the polysaccharide-degrading batcterial strains of the Flammeovirga genus.</title>
        <authorList>
            <person name="Zewei F."/>
            <person name="Zheng Z."/>
            <person name="Yu L."/>
            <person name="Ruyue G."/>
            <person name="Yanhong M."/>
            <person name="Yuanyuan C."/>
            <person name="Jingyan G."/>
            <person name="Wenjun H."/>
        </authorList>
    </citation>
    <scope>NUCLEOTIDE SEQUENCE [LARGE SCALE GENOMIC DNA]</scope>
    <source>
        <strain evidence="1 2">YS10</strain>
    </source>
</reference>
<gene>
    <name evidence="1" type="ORF">KM029_20210</name>
</gene>
<sequence length="432" mass="46647">MNKLLLSLKVEWIVLLFIFSFSSKIEAATLTLTANTVVTNATDLSSYSDINTNNFALTLSFDGTLLPASITGGGTININGAVDIVHNFTLLNVNAIVKTGKSLSVGSYIQFSGGGSSFTVEDGATVTAIRIKGDNAEENNILINNNATVTLKEHLDLGAGSTVKVCGSLYVTNDVNSSYSLKLYGGTLDLCGDCSDSSDEGGLVSLVKEIQFDDHGIDSEVINCGNIDFEACKHIGASSSSADVCENDLPIELLFFNGQLKEDGVYFEWATASEFNSAYFEIQGSNDTKSWYIIHAKAAAGNSNNVIEYEFFDTSTKYKYYRLVQVDFDGSTTVFGPVSFNISTDFISKVYPTEINEIGTINILISGANTSEAVSVYLYSIIGNLVTSEIIQTNPTESFVDVFNVTSNINRGVYILRIINGKNSSTHKLRLN</sequence>
<dbReference type="EMBL" id="CP076129">
    <property type="protein sequence ID" value="QWG10008.1"/>
    <property type="molecule type" value="Genomic_DNA"/>
</dbReference>
<dbReference type="RefSeq" id="WP_144076662.1">
    <property type="nucleotide sequence ID" value="NZ_CP076129.1"/>
</dbReference>
<evidence type="ECO:0000313" key="1">
    <source>
        <dbReference type="EMBL" id="QWG10008.1"/>
    </source>
</evidence>
<accession>A0ABX8H2S4</accession>